<protein>
    <recommendedName>
        <fullName evidence="11">Sensor-like histidine kinase SenX3</fullName>
        <ecNumber evidence="3">2.7.13.3</ecNumber>
    </recommendedName>
</protein>
<evidence type="ECO:0000313" key="14">
    <source>
        <dbReference type="Proteomes" id="UP000070675"/>
    </source>
</evidence>
<comment type="subcellular location">
    <subcellularLocation>
        <location evidence="2">Cell membrane</location>
        <topology evidence="2">Multi-pass membrane protein</topology>
    </subcellularLocation>
</comment>
<dbReference type="GO" id="GO:0005886">
    <property type="term" value="C:plasma membrane"/>
    <property type="evidence" value="ECO:0007669"/>
    <property type="project" value="UniProtKB-SubCell"/>
</dbReference>
<evidence type="ECO:0000259" key="12">
    <source>
        <dbReference type="PROSITE" id="PS50109"/>
    </source>
</evidence>
<keyword evidence="7 13" id="KW-0418">Kinase</keyword>
<dbReference type="Pfam" id="PF02518">
    <property type="entry name" value="HATPase_c"/>
    <property type="match status" value="1"/>
</dbReference>
<proteinExistence type="predicted"/>
<organism evidence="13 14">
    <name type="scientific">Atopobium deltae</name>
    <dbReference type="NCBI Taxonomy" id="1393034"/>
    <lineage>
        <taxon>Bacteria</taxon>
        <taxon>Bacillati</taxon>
        <taxon>Actinomycetota</taxon>
        <taxon>Coriobacteriia</taxon>
        <taxon>Coriobacteriales</taxon>
        <taxon>Atopobiaceae</taxon>
        <taxon>Atopobium</taxon>
    </lineage>
</organism>
<keyword evidence="10" id="KW-0472">Membrane</keyword>
<dbReference type="Proteomes" id="UP000070675">
    <property type="component" value="Unassembled WGS sequence"/>
</dbReference>
<dbReference type="GO" id="GO:0016036">
    <property type="term" value="P:cellular response to phosphate starvation"/>
    <property type="evidence" value="ECO:0007669"/>
    <property type="project" value="TreeGrafter"/>
</dbReference>
<dbReference type="PANTHER" id="PTHR45453:SF2">
    <property type="entry name" value="HISTIDINE KINASE"/>
    <property type="match status" value="1"/>
</dbReference>
<dbReference type="PROSITE" id="PS50109">
    <property type="entry name" value="HIS_KIN"/>
    <property type="match status" value="1"/>
</dbReference>
<dbReference type="PATRIC" id="fig|1393034.3.peg.1340"/>
<reference evidence="14" key="1">
    <citation type="submission" date="2016-01" db="EMBL/GenBank/DDBJ databases">
        <authorList>
            <person name="Mitreva M."/>
            <person name="Pepin K.H."/>
            <person name="Mihindukulasuriya K.A."/>
            <person name="Fulton R."/>
            <person name="Fronick C."/>
            <person name="O'Laughlin M."/>
            <person name="Miner T."/>
            <person name="Herter B."/>
            <person name="Rosa B.A."/>
            <person name="Cordes M."/>
            <person name="Tomlinson C."/>
            <person name="Wollam A."/>
            <person name="Palsikar V.B."/>
            <person name="Mardis E.R."/>
            <person name="Wilson R.K."/>
        </authorList>
    </citation>
    <scope>NUCLEOTIDE SEQUENCE [LARGE SCALE GENOMIC DNA]</scope>
    <source>
        <strain evidence="14">DNF00019</strain>
    </source>
</reference>
<dbReference type="STRING" id="1393034.HMPREF3192_01377"/>
<dbReference type="EC" id="2.7.13.3" evidence="3"/>
<evidence type="ECO:0000256" key="3">
    <source>
        <dbReference type="ARBA" id="ARBA00012438"/>
    </source>
</evidence>
<evidence type="ECO:0000256" key="4">
    <source>
        <dbReference type="ARBA" id="ARBA00022475"/>
    </source>
</evidence>
<dbReference type="InterPro" id="IPR036890">
    <property type="entry name" value="HATPase_C_sf"/>
</dbReference>
<dbReference type="InterPro" id="IPR005467">
    <property type="entry name" value="His_kinase_dom"/>
</dbReference>
<comment type="catalytic activity">
    <reaction evidence="1">
        <text>ATP + protein L-histidine = ADP + protein N-phospho-L-histidine.</text>
        <dbReference type="EC" id="2.7.13.3"/>
    </reaction>
</comment>
<evidence type="ECO:0000256" key="9">
    <source>
        <dbReference type="ARBA" id="ARBA00023012"/>
    </source>
</evidence>
<dbReference type="AlphaFoldDB" id="A0A133XPZ7"/>
<dbReference type="SUPFAM" id="SSF55874">
    <property type="entry name" value="ATPase domain of HSP90 chaperone/DNA topoisomerase II/histidine kinase"/>
    <property type="match status" value="1"/>
</dbReference>
<dbReference type="GO" id="GO:0004721">
    <property type="term" value="F:phosphoprotein phosphatase activity"/>
    <property type="evidence" value="ECO:0007669"/>
    <property type="project" value="TreeGrafter"/>
</dbReference>
<accession>A0A133XPZ7</accession>
<dbReference type="SMART" id="SM00387">
    <property type="entry name" value="HATPase_c"/>
    <property type="match status" value="1"/>
</dbReference>
<feature type="domain" description="Histidine kinase" evidence="12">
    <location>
        <begin position="79"/>
        <end position="292"/>
    </location>
</feature>
<evidence type="ECO:0000256" key="6">
    <source>
        <dbReference type="ARBA" id="ARBA00022692"/>
    </source>
</evidence>
<dbReference type="PRINTS" id="PR00344">
    <property type="entry name" value="BCTRLSENSOR"/>
</dbReference>
<keyword evidence="8" id="KW-1133">Transmembrane helix</keyword>
<evidence type="ECO:0000256" key="5">
    <source>
        <dbReference type="ARBA" id="ARBA00022679"/>
    </source>
</evidence>
<dbReference type="PANTHER" id="PTHR45453">
    <property type="entry name" value="PHOSPHATE REGULON SENSOR PROTEIN PHOR"/>
    <property type="match status" value="1"/>
</dbReference>
<keyword evidence="4" id="KW-1003">Cell membrane</keyword>
<dbReference type="EMBL" id="LSCR01000042">
    <property type="protein sequence ID" value="KXB33006.1"/>
    <property type="molecule type" value="Genomic_DNA"/>
</dbReference>
<dbReference type="Gene3D" id="3.30.565.10">
    <property type="entry name" value="Histidine kinase-like ATPase, C-terminal domain"/>
    <property type="match status" value="1"/>
</dbReference>
<keyword evidence="5" id="KW-0808">Transferase</keyword>
<keyword evidence="14" id="KW-1185">Reference proteome</keyword>
<comment type="caution">
    <text evidence="13">The sequence shown here is derived from an EMBL/GenBank/DDBJ whole genome shotgun (WGS) entry which is preliminary data.</text>
</comment>
<evidence type="ECO:0000256" key="1">
    <source>
        <dbReference type="ARBA" id="ARBA00000085"/>
    </source>
</evidence>
<keyword evidence="9" id="KW-0902">Two-component regulatory system</keyword>
<evidence type="ECO:0000256" key="10">
    <source>
        <dbReference type="ARBA" id="ARBA00023136"/>
    </source>
</evidence>
<evidence type="ECO:0000256" key="8">
    <source>
        <dbReference type="ARBA" id="ARBA00022989"/>
    </source>
</evidence>
<evidence type="ECO:0000256" key="11">
    <source>
        <dbReference type="ARBA" id="ARBA00039401"/>
    </source>
</evidence>
<dbReference type="InterPro" id="IPR003594">
    <property type="entry name" value="HATPase_dom"/>
</dbReference>
<dbReference type="InterPro" id="IPR004358">
    <property type="entry name" value="Sig_transdc_His_kin-like_C"/>
</dbReference>
<dbReference type="InterPro" id="IPR050351">
    <property type="entry name" value="BphY/WalK/GraS-like"/>
</dbReference>
<evidence type="ECO:0000256" key="2">
    <source>
        <dbReference type="ARBA" id="ARBA00004651"/>
    </source>
</evidence>
<evidence type="ECO:0000256" key="7">
    <source>
        <dbReference type="ARBA" id="ARBA00022777"/>
    </source>
</evidence>
<gene>
    <name evidence="13" type="ORF">HMPREF3192_01377</name>
</gene>
<name>A0A133XPZ7_9ACTN</name>
<keyword evidence="6" id="KW-0812">Transmembrane</keyword>
<evidence type="ECO:0000313" key="13">
    <source>
        <dbReference type="EMBL" id="KXB33006.1"/>
    </source>
</evidence>
<sequence length="295" mass="33214">MELQHAIEKTNETSTIAGESLHKTTSLYGISTWMHQLEKPVYWEGKLAYDFCEKIAGTAQRYAADSHRDMQQYREYIELWVHEIKTPLAAAHLLVQNNPSAASSQLRAELAKTEKFVEQALFLARSTSLEKDYVIRKVSLSTLVVDAVKSRAQALIGAGFRVELLSDEQRDVVVYTDTKWMIFVLGQLIDNAVRYRSSDPVLVFSAELIEKGSAHERIALSIWDNGCGISQADVGRVFEWGFTGDNGRMQQKSTGIGLYLVQELCHKMGLSVAIDSQKGAWTQLTITFPFMQKWG</sequence>
<dbReference type="GO" id="GO:0000155">
    <property type="term" value="F:phosphorelay sensor kinase activity"/>
    <property type="evidence" value="ECO:0007669"/>
    <property type="project" value="TreeGrafter"/>
</dbReference>